<dbReference type="Proteomes" id="UP001500897">
    <property type="component" value="Unassembled WGS sequence"/>
</dbReference>
<reference evidence="2 3" key="1">
    <citation type="journal article" date="2019" name="Int. J. Syst. Evol. Microbiol.">
        <title>The Global Catalogue of Microorganisms (GCM) 10K type strain sequencing project: providing services to taxonomists for standard genome sequencing and annotation.</title>
        <authorList>
            <consortium name="The Broad Institute Genomics Platform"/>
            <consortium name="The Broad Institute Genome Sequencing Center for Infectious Disease"/>
            <person name="Wu L."/>
            <person name="Ma J."/>
        </authorList>
    </citation>
    <scope>NUCLEOTIDE SEQUENCE [LARGE SCALE GENOMIC DNA]</scope>
    <source>
        <strain evidence="2 3">JCM 14559</strain>
    </source>
</reference>
<feature type="region of interest" description="Disordered" evidence="1">
    <location>
        <begin position="189"/>
        <end position="222"/>
    </location>
</feature>
<gene>
    <name evidence="2" type="ORF">GCM10009759_62100</name>
</gene>
<evidence type="ECO:0000256" key="1">
    <source>
        <dbReference type="SAM" id="MobiDB-lite"/>
    </source>
</evidence>
<sequence length="222" mass="24180">MGAAMADRLLPAKGQRVITELDRKGNVIVRVQTIRSREFESGYDSLGEPVLGYVTDARIMLEVLGSLRAPGGWFQTWCKVLSLQRMGGGTPKRPNTSGYVRTTQRDLQSRTGLSAATVSEAMQYFSSLPWIRPAGRGLLQLNPFLTVAIGSGDHERVQQEWLGAVGDTFLLPGPDHPAEWREIRATAKDAAKKAKQAAVSENVVPMKRAPGRKAQPGRSAAL</sequence>
<evidence type="ECO:0000313" key="3">
    <source>
        <dbReference type="Proteomes" id="UP001500897"/>
    </source>
</evidence>
<protein>
    <submittedName>
        <fullName evidence="2">Uncharacterized protein</fullName>
    </submittedName>
</protein>
<organism evidence="2 3">
    <name type="scientific">Kitasatospora saccharophila</name>
    <dbReference type="NCBI Taxonomy" id="407973"/>
    <lineage>
        <taxon>Bacteria</taxon>
        <taxon>Bacillati</taxon>
        <taxon>Actinomycetota</taxon>
        <taxon>Actinomycetes</taxon>
        <taxon>Kitasatosporales</taxon>
        <taxon>Streptomycetaceae</taxon>
        <taxon>Kitasatospora</taxon>
    </lineage>
</organism>
<name>A0ABN2XSV3_9ACTN</name>
<accession>A0ABN2XSV3</accession>
<comment type="caution">
    <text evidence="2">The sequence shown here is derived from an EMBL/GenBank/DDBJ whole genome shotgun (WGS) entry which is preliminary data.</text>
</comment>
<proteinExistence type="predicted"/>
<keyword evidence="3" id="KW-1185">Reference proteome</keyword>
<evidence type="ECO:0000313" key="2">
    <source>
        <dbReference type="EMBL" id="GAA2116467.1"/>
    </source>
</evidence>
<dbReference type="EMBL" id="BAAANS010000054">
    <property type="protein sequence ID" value="GAA2116467.1"/>
    <property type="molecule type" value="Genomic_DNA"/>
</dbReference>